<comment type="caution">
    <text evidence="7">The sequence shown here is derived from an EMBL/GenBank/DDBJ whole genome shotgun (WGS) entry which is preliminary data.</text>
</comment>
<dbReference type="InterPro" id="IPR013005">
    <property type="entry name" value="Ribosomal_uL4-like"/>
</dbReference>
<dbReference type="Pfam" id="PF00573">
    <property type="entry name" value="Ribosomal_L4"/>
    <property type="match status" value="1"/>
</dbReference>
<dbReference type="GO" id="GO:0005840">
    <property type="term" value="C:ribosome"/>
    <property type="evidence" value="ECO:0007669"/>
    <property type="project" value="UniProtKB-KW"/>
</dbReference>
<comment type="function">
    <text evidence="5">Forms part of the polypeptide exit tunnel.</text>
</comment>
<evidence type="ECO:0000256" key="1">
    <source>
        <dbReference type="ARBA" id="ARBA00010528"/>
    </source>
</evidence>
<evidence type="ECO:0000256" key="3">
    <source>
        <dbReference type="ARBA" id="ARBA00023274"/>
    </source>
</evidence>
<dbReference type="PANTHER" id="PTHR10746:SF6">
    <property type="entry name" value="LARGE RIBOSOMAL SUBUNIT PROTEIN UL4M"/>
    <property type="match status" value="1"/>
</dbReference>
<dbReference type="PANTHER" id="PTHR10746">
    <property type="entry name" value="50S RIBOSOMAL PROTEIN L4"/>
    <property type="match status" value="1"/>
</dbReference>
<protein>
    <recommendedName>
        <fullName evidence="4 5">Large ribosomal subunit protein uL4</fullName>
    </recommendedName>
</protein>
<evidence type="ECO:0000256" key="6">
    <source>
        <dbReference type="SAM" id="MobiDB-lite"/>
    </source>
</evidence>
<dbReference type="NCBIfam" id="TIGR03953">
    <property type="entry name" value="rplD_bact"/>
    <property type="match status" value="1"/>
</dbReference>
<dbReference type="Proteomes" id="UP000189177">
    <property type="component" value="Unassembled WGS sequence"/>
</dbReference>
<dbReference type="AlphaFoldDB" id="A0A1V2ZW26"/>
<name>A0A1V2ZW26_9GAMM</name>
<organism evidence="7 8">
    <name type="scientific">Thioalkalivibrio halophilus</name>
    <dbReference type="NCBI Taxonomy" id="252474"/>
    <lineage>
        <taxon>Bacteria</taxon>
        <taxon>Pseudomonadati</taxon>
        <taxon>Pseudomonadota</taxon>
        <taxon>Gammaproteobacteria</taxon>
        <taxon>Chromatiales</taxon>
        <taxon>Ectothiorhodospiraceae</taxon>
        <taxon>Thioalkalivibrio</taxon>
    </lineage>
</organism>
<evidence type="ECO:0000313" key="7">
    <source>
        <dbReference type="EMBL" id="OOC09314.1"/>
    </source>
</evidence>
<keyword evidence="5" id="KW-0694">RNA-binding</keyword>
<accession>A0A1V2ZW26</accession>
<keyword evidence="2 5" id="KW-0689">Ribosomal protein</keyword>
<dbReference type="InterPro" id="IPR002136">
    <property type="entry name" value="Ribosomal_uL4"/>
</dbReference>
<comment type="subunit">
    <text evidence="5">Part of the 50S ribosomal subunit.</text>
</comment>
<dbReference type="EMBL" id="MUZR01000053">
    <property type="protein sequence ID" value="OOC09314.1"/>
    <property type="molecule type" value="Genomic_DNA"/>
</dbReference>
<comment type="similarity">
    <text evidence="1 5">Belongs to the universal ribosomal protein uL4 family.</text>
</comment>
<feature type="region of interest" description="Disordered" evidence="6">
    <location>
        <begin position="39"/>
        <end position="68"/>
    </location>
</feature>
<proteinExistence type="inferred from homology"/>
<keyword evidence="5" id="KW-0699">rRNA-binding</keyword>
<keyword evidence="8" id="KW-1185">Reference proteome</keyword>
<evidence type="ECO:0000313" key="8">
    <source>
        <dbReference type="Proteomes" id="UP000189177"/>
    </source>
</evidence>
<keyword evidence="3 5" id="KW-0687">Ribonucleoprotein</keyword>
<dbReference type="RefSeq" id="WP_018946636.1">
    <property type="nucleotide sequence ID" value="NZ_MUZR01000053.1"/>
</dbReference>
<evidence type="ECO:0000256" key="2">
    <source>
        <dbReference type="ARBA" id="ARBA00022980"/>
    </source>
</evidence>
<dbReference type="GO" id="GO:1990904">
    <property type="term" value="C:ribonucleoprotein complex"/>
    <property type="evidence" value="ECO:0007669"/>
    <property type="project" value="UniProtKB-KW"/>
</dbReference>
<dbReference type="InterPro" id="IPR023574">
    <property type="entry name" value="Ribosomal_uL4_dom_sf"/>
</dbReference>
<reference evidence="7 8" key="1">
    <citation type="submission" date="2017-02" db="EMBL/GenBank/DDBJ databases">
        <title>Genomic diversity within the haloalkaliphilic genus Thioalkalivibrio.</title>
        <authorList>
            <person name="Ahn A.-C."/>
            <person name="Meier-Kolthoff J."/>
            <person name="Overmars L."/>
            <person name="Richter M."/>
            <person name="Woyke T."/>
            <person name="Sorokin D.Y."/>
            <person name="Muyzer G."/>
        </authorList>
    </citation>
    <scope>NUCLEOTIDE SEQUENCE [LARGE SCALE GENOMIC DNA]</scope>
    <source>
        <strain evidence="7 8">HL17</strain>
    </source>
</reference>
<dbReference type="OrthoDB" id="9803201at2"/>
<dbReference type="STRING" id="252474.B1A74_11755"/>
<evidence type="ECO:0000256" key="4">
    <source>
        <dbReference type="ARBA" id="ARBA00035244"/>
    </source>
</evidence>
<evidence type="ECO:0000256" key="5">
    <source>
        <dbReference type="HAMAP-Rule" id="MF_01328"/>
    </source>
</evidence>
<dbReference type="GO" id="GO:0006412">
    <property type="term" value="P:translation"/>
    <property type="evidence" value="ECO:0007669"/>
    <property type="project" value="UniProtKB-UniRule"/>
</dbReference>
<dbReference type="GO" id="GO:0019843">
    <property type="term" value="F:rRNA binding"/>
    <property type="evidence" value="ECO:0007669"/>
    <property type="project" value="UniProtKB-UniRule"/>
</dbReference>
<dbReference type="Gene3D" id="3.40.1370.10">
    <property type="match status" value="1"/>
</dbReference>
<dbReference type="GO" id="GO:0003735">
    <property type="term" value="F:structural constituent of ribosome"/>
    <property type="evidence" value="ECO:0007669"/>
    <property type="project" value="InterPro"/>
</dbReference>
<dbReference type="SUPFAM" id="SSF52166">
    <property type="entry name" value="Ribosomal protein L4"/>
    <property type="match status" value="1"/>
</dbReference>
<gene>
    <name evidence="5" type="primary">rplD</name>
    <name evidence="7" type="ORF">B1A74_11755</name>
</gene>
<sequence length="201" mass="21798">MQMTTADTGASVELSPACFEREFNDSLVHQAVVAQLAAARRGTRAQKTRSQVSGGGIKPFRQKGTGRARAGTIRSPLWIGGGKVFAARTRDFSQKLNRKMYRAALASILSELVRQERLKIVSSFSVDSGKTRDGVAALRQLGMESGLVVLDAEDERTDRALRNVPRVDVATLGEIGPANLVGAETVVMTEATVRRIEEWLA</sequence>
<comment type="function">
    <text evidence="5">One of the primary rRNA binding proteins, this protein initially binds near the 5'-end of the 23S rRNA. It is important during the early stages of 50S assembly. It makes multiple contacts with different domains of the 23S rRNA in the assembled 50S subunit and ribosome.</text>
</comment>
<dbReference type="HAMAP" id="MF_01328_B">
    <property type="entry name" value="Ribosomal_uL4_B"/>
    <property type="match status" value="1"/>
</dbReference>